<feature type="transmembrane region" description="Helical" evidence="9">
    <location>
        <begin position="20"/>
        <end position="37"/>
    </location>
</feature>
<evidence type="ECO:0000256" key="3">
    <source>
        <dbReference type="ARBA" id="ARBA00004760"/>
    </source>
</evidence>
<dbReference type="EMBL" id="JABDTM020014046">
    <property type="protein sequence ID" value="KAH0819652.1"/>
    <property type="molecule type" value="Genomic_DNA"/>
</dbReference>
<evidence type="ECO:0000256" key="7">
    <source>
        <dbReference type="ARBA" id="ARBA00023136"/>
    </source>
</evidence>
<comment type="pathway">
    <text evidence="3">Lipid metabolism; sphingolipid metabolism.</text>
</comment>
<dbReference type="FunFam" id="1.10.10.60:FF:000020">
    <property type="entry name" value="Ceramide synthase 5"/>
    <property type="match status" value="1"/>
</dbReference>
<evidence type="ECO:0000313" key="12">
    <source>
        <dbReference type="Proteomes" id="UP000719412"/>
    </source>
</evidence>
<dbReference type="Pfam" id="PF06585">
    <property type="entry name" value="JHBP"/>
    <property type="match status" value="1"/>
</dbReference>
<organism evidence="11 12">
    <name type="scientific">Tenebrio molitor</name>
    <name type="common">Yellow mealworm beetle</name>
    <dbReference type="NCBI Taxonomy" id="7067"/>
    <lineage>
        <taxon>Eukaryota</taxon>
        <taxon>Metazoa</taxon>
        <taxon>Ecdysozoa</taxon>
        <taxon>Arthropoda</taxon>
        <taxon>Hexapoda</taxon>
        <taxon>Insecta</taxon>
        <taxon>Pterygota</taxon>
        <taxon>Neoptera</taxon>
        <taxon>Endopterygota</taxon>
        <taxon>Coleoptera</taxon>
        <taxon>Polyphaga</taxon>
        <taxon>Cucujiformia</taxon>
        <taxon>Tenebrionidae</taxon>
        <taxon>Tenebrio</taxon>
    </lineage>
</organism>
<dbReference type="Proteomes" id="UP000719412">
    <property type="component" value="Unassembled WGS sequence"/>
</dbReference>
<feature type="transmembrane region" description="Helical" evidence="9">
    <location>
        <begin position="186"/>
        <end position="204"/>
    </location>
</feature>
<evidence type="ECO:0000256" key="6">
    <source>
        <dbReference type="ARBA" id="ARBA00022989"/>
    </source>
</evidence>
<dbReference type="GO" id="GO:0005789">
    <property type="term" value="C:endoplasmic reticulum membrane"/>
    <property type="evidence" value="ECO:0007669"/>
    <property type="project" value="UniProtKB-SubCell"/>
</dbReference>
<dbReference type="GO" id="GO:0046513">
    <property type="term" value="P:ceramide biosynthetic process"/>
    <property type="evidence" value="ECO:0007669"/>
    <property type="project" value="InterPro"/>
</dbReference>
<evidence type="ECO:0000256" key="5">
    <source>
        <dbReference type="ARBA" id="ARBA00022692"/>
    </source>
</evidence>
<evidence type="ECO:0000256" key="9">
    <source>
        <dbReference type="SAM" id="Phobius"/>
    </source>
</evidence>
<comment type="caution">
    <text evidence="11">The sequence shown here is derived from an EMBL/GenBank/DDBJ whole genome shotgun (WGS) entry which is preliminary data.</text>
</comment>
<dbReference type="SMART" id="SM00724">
    <property type="entry name" value="TLC"/>
    <property type="match status" value="1"/>
</dbReference>
<reference evidence="11" key="1">
    <citation type="journal article" date="2020" name="J Insects Food Feed">
        <title>The yellow mealworm (Tenebrio molitor) genome: a resource for the emerging insects as food and feed industry.</title>
        <authorList>
            <person name="Eriksson T."/>
            <person name="Andere A."/>
            <person name="Kelstrup H."/>
            <person name="Emery V."/>
            <person name="Picard C."/>
        </authorList>
    </citation>
    <scope>NUCLEOTIDE SEQUENCE</scope>
    <source>
        <strain evidence="11">Stoneville</strain>
        <tissue evidence="11">Whole head</tissue>
    </source>
</reference>
<evidence type="ECO:0000256" key="8">
    <source>
        <dbReference type="ARBA" id="ARBA00049036"/>
    </source>
</evidence>
<feature type="domain" description="TLC" evidence="10">
    <location>
        <begin position="111"/>
        <end position="336"/>
    </location>
</feature>
<keyword evidence="12" id="KW-1185">Reference proteome</keyword>
<dbReference type="Gene3D" id="1.10.10.60">
    <property type="entry name" value="Homeodomain-like"/>
    <property type="match status" value="1"/>
</dbReference>
<protein>
    <recommendedName>
        <fullName evidence="10">TLC domain-containing protein</fullName>
    </recommendedName>
</protein>
<dbReference type="InterPro" id="IPR006634">
    <property type="entry name" value="TLC-dom"/>
</dbReference>
<feature type="transmembrane region" description="Helical" evidence="9">
    <location>
        <begin position="159"/>
        <end position="179"/>
    </location>
</feature>
<name>A0A8J6LI31_TENMO</name>
<dbReference type="PANTHER" id="PTHR12560:SF0">
    <property type="entry name" value="LD18904P"/>
    <property type="match status" value="1"/>
</dbReference>
<keyword evidence="7 9" id="KW-0472">Membrane</keyword>
<evidence type="ECO:0000256" key="4">
    <source>
        <dbReference type="ARBA" id="ARBA00004991"/>
    </source>
</evidence>
<proteinExistence type="predicted"/>
<accession>A0A8J6LI31</accession>
<dbReference type="PANTHER" id="PTHR12560">
    <property type="entry name" value="LONGEVITY ASSURANCE FACTOR 1 LAG1"/>
    <property type="match status" value="1"/>
</dbReference>
<comment type="catalytic activity">
    <reaction evidence="8">
        <text>sphinganine + octadecanoyl-CoA = N-(octadecanoyl)-sphinganine + CoA + H(+)</text>
        <dbReference type="Rhea" id="RHEA:36547"/>
        <dbReference type="ChEBI" id="CHEBI:15378"/>
        <dbReference type="ChEBI" id="CHEBI:57287"/>
        <dbReference type="ChEBI" id="CHEBI:57394"/>
        <dbReference type="ChEBI" id="CHEBI:57817"/>
        <dbReference type="ChEBI" id="CHEBI:67033"/>
    </reaction>
    <physiologicalReaction direction="left-to-right" evidence="8">
        <dbReference type="Rhea" id="RHEA:36548"/>
    </physiologicalReaction>
</comment>
<dbReference type="UniPathway" id="UPA00222"/>
<dbReference type="AlphaFoldDB" id="A0A8J6LI31"/>
<feature type="transmembrane region" description="Helical" evidence="9">
    <location>
        <begin position="120"/>
        <end position="139"/>
    </location>
</feature>
<dbReference type="GO" id="GO:0050291">
    <property type="term" value="F:sphingosine N-acyltransferase activity"/>
    <property type="evidence" value="ECO:0007669"/>
    <property type="project" value="InterPro"/>
</dbReference>
<dbReference type="InterPro" id="IPR010562">
    <property type="entry name" value="Haemolymph_juvenile_hormone-bd"/>
</dbReference>
<sequence>MRIDLDLSLGHTKKTSNWELLYSIYGALVILIVRNVSQKYIFTKIGFRLGLRQIGMKKAPHDATLEKAYSLSKKWKLDRVRGLAKQLDVSDEEIESWLKLRSAQDRPSVLTKFCESSWRCCYYASAWTAAVLIVWDKPWFWDLDQCWSDFLDQTVTRDVWWHIMISLSFYLSELMSLYFDVKRKDFWPMFIHHVATVVLLFFGWKCHLFRIFIAALVLLDCTDILLEFHQQLQRAQMKLLILFAIFCLEHNSNSLSLPSTFQRCDKRKSNFNDCLSSAIQNAVSQLSKPIKEYGLPSFEPFLIPAVTLNPGSTVSMDQKFINYRITGRTNITSTKAIMNFDDLTLTIRMVHPEIRYLVDYQVKGNMFLLPIDAAGLVTCKGYNILYTSIFNFEEYTKSGRRYLRVSSGN</sequence>
<comment type="pathway">
    <text evidence="4">Sphingolipid metabolism.</text>
</comment>
<dbReference type="InterPro" id="IPR038606">
    <property type="entry name" value="To_sf"/>
</dbReference>
<keyword evidence="6 9" id="KW-1133">Transmembrane helix</keyword>
<keyword evidence="5 9" id="KW-0812">Transmembrane</keyword>
<comment type="subcellular location">
    <subcellularLocation>
        <location evidence="1">Endomembrane system</location>
        <topology evidence="1">Multi-pass membrane protein</topology>
    </subcellularLocation>
    <subcellularLocation>
        <location evidence="2">Endoplasmic reticulum membrane</location>
    </subcellularLocation>
</comment>
<evidence type="ECO:0000256" key="1">
    <source>
        <dbReference type="ARBA" id="ARBA00004127"/>
    </source>
</evidence>
<dbReference type="InterPro" id="IPR016439">
    <property type="entry name" value="Lag1/Lac1-like"/>
</dbReference>
<reference evidence="11" key="2">
    <citation type="submission" date="2021-08" db="EMBL/GenBank/DDBJ databases">
        <authorList>
            <person name="Eriksson T."/>
        </authorList>
    </citation>
    <scope>NUCLEOTIDE SEQUENCE</scope>
    <source>
        <strain evidence="11">Stoneville</strain>
        <tissue evidence="11">Whole head</tissue>
    </source>
</reference>
<gene>
    <name evidence="11" type="ORF">GEV33_003138</name>
</gene>
<evidence type="ECO:0000313" key="11">
    <source>
        <dbReference type="EMBL" id="KAH0819652.1"/>
    </source>
</evidence>
<dbReference type="Gene3D" id="3.15.10.30">
    <property type="entry name" value="Haemolymph juvenile hormone binding protein"/>
    <property type="match status" value="1"/>
</dbReference>
<evidence type="ECO:0000256" key="2">
    <source>
        <dbReference type="ARBA" id="ARBA00004586"/>
    </source>
</evidence>
<evidence type="ECO:0000259" key="10">
    <source>
        <dbReference type="SMART" id="SM00724"/>
    </source>
</evidence>